<keyword evidence="2" id="KW-1185">Reference proteome</keyword>
<sequence>MDASDPLFWDHFENFLQGPGKKHSRGCQRTRLCGMKGIRNHELLTICSWEACLADPEFYCDQKRFQECAACGLVAYCWPMVVNVEDGCRESS</sequence>
<evidence type="ECO:0000313" key="1">
    <source>
        <dbReference type="EMBL" id="GAQ81506.1"/>
    </source>
</evidence>
<evidence type="ECO:0000313" key="2">
    <source>
        <dbReference type="Proteomes" id="UP000054558"/>
    </source>
</evidence>
<protein>
    <submittedName>
        <fullName evidence="1">Uncharacterized protein</fullName>
    </submittedName>
</protein>
<organism evidence="1 2">
    <name type="scientific">Klebsormidium nitens</name>
    <name type="common">Green alga</name>
    <name type="synonym">Ulothrix nitens</name>
    <dbReference type="NCBI Taxonomy" id="105231"/>
    <lineage>
        <taxon>Eukaryota</taxon>
        <taxon>Viridiplantae</taxon>
        <taxon>Streptophyta</taxon>
        <taxon>Klebsormidiophyceae</taxon>
        <taxon>Klebsormidiales</taxon>
        <taxon>Klebsormidiaceae</taxon>
        <taxon>Klebsormidium</taxon>
    </lineage>
</organism>
<reference evidence="1 2" key="1">
    <citation type="journal article" date="2014" name="Nat. Commun.">
        <title>Klebsormidium flaccidum genome reveals primary factors for plant terrestrial adaptation.</title>
        <authorList>
            <person name="Hori K."/>
            <person name="Maruyama F."/>
            <person name="Fujisawa T."/>
            <person name="Togashi T."/>
            <person name="Yamamoto N."/>
            <person name="Seo M."/>
            <person name="Sato S."/>
            <person name="Yamada T."/>
            <person name="Mori H."/>
            <person name="Tajima N."/>
            <person name="Moriyama T."/>
            <person name="Ikeuchi M."/>
            <person name="Watanabe M."/>
            <person name="Wada H."/>
            <person name="Kobayashi K."/>
            <person name="Saito M."/>
            <person name="Masuda T."/>
            <person name="Sasaki-Sekimoto Y."/>
            <person name="Mashiguchi K."/>
            <person name="Awai K."/>
            <person name="Shimojima M."/>
            <person name="Masuda S."/>
            <person name="Iwai M."/>
            <person name="Nobusawa T."/>
            <person name="Narise T."/>
            <person name="Kondo S."/>
            <person name="Saito H."/>
            <person name="Sato R."/>
            <person name="Murakawa M."/>
            <person name="Ihara Y."/>
            <person name="Oshima-Yamada Y."/>
            <person name="Ohtaka K."/>
            <person name="Satoh M."/>
            <person name="Sonobe K."/>
            <person name="Ishii M."/>
            <person name="Ohtani R."/>
            <person name="Kanamori-Sato M."/>
            <person name="Honoki R."/>
            <person name="Miyazaki D."/>
            <person name="Mochizuki H."/>
            <person name="Umetsu J."/>
            <person name="Higashi K."/>
            <person name="Shibata D."/>
            <person name="Kamiya Y."/>
            <person name="Sato N."/>
            <person name="Nakamura Y."/>
            <person name="Tabata S."/>
            <person name="Ida S."/>
            <person name="Kurokawa K."/>
            <person name="Ohta H."/>
        </authorList>
    </citation>
    <scope>NUCLEOTIDE SEQUENCE [LARGE SCALE GENOMIC DNA]</scope>
    <source>
        <strain evidence="1 2">NIES-2285</strain>
    </source>
</reference>
<accession>A0A1Y1HYA2</accession>
<dbReference type="AlphaFoldDB" id="A0A1Y1HYA2"/>
<dbReference type="EMBL" id="DF237031">
    <property type="protein sequence ID" value="GAQ81506.1"/>
    <property type="molecule type" value="Genomic_DNA"/>
</dbReference>
<proteinExistence type="predicted"/>
<name>A0A1Y1HYA2_KLENI</name>
<gene>
    <name evidence="1" type="ORF">KFL_000820130</name>
</gene>
<dbReference type="Proteomes" id="UP000054558">
    <property type="component" value="Unassembled WGS sequence"/>
</dbReference>